<feature type="transmembrane region" description="Helical" evidence="1">
    <location>
        <begin position="104"/>
        <end position="122"/>
    </location>
</feature>
<dbReference type="Proteomes" id="UP001482513">
    <property type="component" value="Unassembled WGS sequence"/>
</dbReference>
<dbReference type="RefSeq" id="WP_190697928.1">
    <property type="nucleotide sequence ID" value="NZ_JAMPKX010000001.1"/>
</dbReference>
<gene>
    <name evidence="2" type="ORF">NC992_00445</name>
</gene>
<sequence length="135" mass="15253">MENLLFYLGFATLMAHELDAMTQAEWRLLFILNRLPDAIAEVAFVLVHIPLVAGLLWLTNHEAPAVRRWSRIAVALFLVIHAGLHKRLEHSALYTFDSELSRGLIYGGGVLGLLYLLTVFIASRRTLQLVTQETK</sequence>
<evidence type="ECO:0000313" key="3">
    <source>
        <dbReference type="Proteomes" id="UP001482513"/>
    </source>
</evidence>
<name>A0ABV0JXR9_9CYAN</name>
<keyword evidence="3" id="KW-1185">Reference proteome</keyword>
<evidence type="ECO:0000313" key="2">
    <source>
        <dbReference type="EMBL" id="MEP0945329.1"/>
    </source>
</evidence>
<keyword evidence="1" id="KW-1133">Transmembrane helix</keyword>
<keyword evidence="1" id="KW-0472">Membrane</keyword>
<comment type="caution">
    <text evidence="2">The sequence shown here is derived from an EMBL/GenBank/DDBJ whole genome shotgun (WGS) entry which is preliminary data.</text>
</comment>
<reference evidence="2 3" key="1">
    <citation type="submission" date="2022-04" db="EMBL/GenBank/DDBJ databases">
        <title>Positive selection, recombination, and allopatry shape intraspecific diversity of widespread and dominant cyanobacteria.</title>
        <authorList>
            <person name="Wei J."/>
            <person name="Shu W."/>
            <person name="Hu C."/>
        </authorList>
    </citation>
    <scope>NUCLEOTIDE SEQUENCE [LARGE SCALE GENOMIC DNA]</scope>
    <source>
        <strain evidence="2 3">DQ-A4</strain>
    </source>
</reference>
<dbReference type="Pfam" id="PF20460">
    <property type="entry name" value="DUF6713"/>
    <property type="match status" value="1"/>
</dbReference>
<organism evidence="2 3">
    <name type="scientific">Leptolyngbya subtilissima DQ-A4</name>
    <dbReference type="NCBI Taxonomy" id="2933933"/>
    <lineage>
        <taxon>Bacteria</taxon>
        <taxon>Bacillati</taxon>
        <taxon>Cyanobacteriota</taxon>
        <taxon>Cyanophyceae</taxon>
        <taxon>Leptolyngbyales</taxon>
        <taxon>Leptolyngbyaceae</taxon>
        <taxon>Leptolyngbya group</taxon>
        <taxon>Leptolyngbya</taxon>
    </lineage>
</organism>
<feature type="transmembrane region" description="Helical" evidence="1">
    <location>
        <begin position="39"/>
        <end position="57"/>
    </location>
</feature>
<dbReference type="EMBL" id="JAMPKX010000001">
    <property type="protein sequence ID" value="MEP0945329.1"/>
    <property type="molecule type" value="Genomic_DNA"/>
</dbReference>
<protein>
    <submittedName>
        <fullName evidence="2">Uncharacterized protein</fullName>
    </submittedName>
</protein>
<feature type="transmembrane region" description="Helical" evidence="1">
    <location>
        <begin position="69"/>
        <end position="84"/>
    </location>
</feature>
<evidence type="ECO:0000256" key="1">
    <source>
        <dbReference type="SAM" id="Phobius"/>
    </source>
</evidence>
<dbReference type="InterPro" id="IPR046559">
    <property type="entry name" value="DUF6713"/>
</dbReference>
<proteinExistence type="predicted"/>
<accession>A0ABV0JXR9</accession>
<keyword evidence="1" id="KW-0812">Transmembrane</keyword>